<dbReference type="GO" id="GO:0047372">
    <property type="term" value="F:monoacylglycerol lipase activity"/>
    <property type="evidence" value="ECO:0007669"/>
    <property type="project" value="TreeGrafter"/>
</dbReference>
<dbReference type="PANTHER" id="PTHR10794:SF63">
    <property type="entry name" value="ALPHA_BETA HYDROLASE 1, ISOFORM A"/>
    <property type="match status" value="1"/>
</dbReference>
<sequence length="341" mass="37691">MLPFEPLPGLKNGVLQTILGSQISGDTLIGERIFHKIPLDTKNFILGLELPSKIPDAPLILLLHGMGGCSESAYIRRLARKMESRGFGVFMMNQSGSGPGMGLSSRLWHGGSSEDLSKMVEYIKVLYPGRPLILTGFSLSGNILLKYLGEGRQIPSEVQSALAVNPPVDLKAAALAISQGPWARTFNGYYMKLLNRQLKAIKECFPDAFVPEKTSRTIYDFDIAYTTPVGGFKDVDEYYQLSSSFQFLDNIFVPTTILCSKDDPFVPFDIFERTRMSLCVSTEFPDGGGHMGYISKKKLPTGDRRWMDYYVEQWALDAASGLNGNKSLSVRTEKTPGGESK</sequence>
<name>A0A7T0BYV0_9BACT</name>
<feature type="active site" description="Charge relay system" evidence="2">
    <location>
        <position position="290"/>
    </location>
</feature>
<evidence type="ECO:0000256" key="2">
    <source>
        <dbReference type="PIRSR" id="PIRSR005211-1"/>
    </source>
</evidence>
<dbReference type="InterPro" id="IPR012020">
    <property type="entry name" value="ABHD4"/>
</dbReference>
<dbReference type="InterPro" id="IPR000073">
    <property type="entry name" value="AB_hydrolase_1"/>
</dbReference>
<evidence type="ECO:0000259" key="3">
    <source>
        <dbReference type="Pfam" id="PF00561"/>
    </source>
</evidence>
<dbReference type="Gene3D" id="3.40.50.1820">
    <property type="entry name" value="alpha/beta hydrolase"/>
    <property type="match status" value="1"/>
</dbReference>
<dbReference type="Pfam" id="PF00561">
    <property type="entry name" value="Abhydrolase_1"/>
    <property type="match status" value="1"/>
</dbReference>
<dbReference type="InterPro" id="IPR029058">
    <property type="entry name" value="AB_hydrolase_fold"/>
</dbReference>
<evidence type="ECO:0000313" key="4">
    <source>
        <dbReference type="EMBL" id="QPJ63475.1"/>
    </source>
</evidence>
<dbReference type="Proteomes" id="UP000594688">
    <property type="component" value="Chromosome"/>
</dbReference>
<protein>
    <submittedName>
        <fullName evidence="4">Alpha/beta fold hydrolase</fullName>
    </submittedName>
</protein>
<gene>
    <name evidence="4" type="ORF">G3M70_16975</name>
</gene>
<dbReference type="KEGG" id="nli:G3M70_16975"/>
<organism evidence="4 5">
    <name type="scientific">Candidatus Nitronauta litoralis</name>
    <dbReference type="NCBI Taxonomy" id="2705533"/>
    <lineage>
        <taxon>Bacteria</taxon>
        <taxon>Pseudomonadati</taxon>
        <taxon>Nitrospinota/Tectimicrobiota group</taxon>
        <taxon>Nitrospinota</taxon>
        <taxon>Nitrospinia</taxon>
        <taxon>Nitrospinales</taxon>
        <taxon>Nitrospinaceae</taxon>
        <taxon>Candidatus Nitronauta</taxon>
    </lineage>
</organism>
<accession>A0A7T0BYV0</accession>
<feature type="active site" description="Charge relay system" evidence="2">
    <location>
        <position position="138"/>
    </location>
</feature>
<evidence type="ECO:0000313" key="5">
    <source>
        <dbReference type="Proteomes" id="UP000594688"/>
    </source>
</evidence>
<comment type="similarity">
    <text evidence="1">Belongs to the AB hydrolase superfamily. AB hydrolase 4 family.</text>
</comment>
<dbReference type="EMBL" id="CP048685">
    <property type="protein sequence ID" value="QPJ63475.1"/>
    <property type="molecule type" value="Genomic_DNA"/>
</dbReference>
<reference evidence="4 5" key="1">
    <citation type="submission" date="2020-02" db="EMBL/GenBank/DDBJ databases">
        <title>Genomic and physiological characterization of two novel Nitrospinaceae genera.</title>
        <authorList>
            <person name="Mueller A.J."/>
            <person name="Jung M.-Y."/>
            <person name="Strachan C.R."/>
            <person name="Herbold C.W."/>
            <person name="Kirkegaard R.H."/>
            <person name="Daims H."/>
        </authorList>
    </citation>
    <scope>NUCLEOTIDE SEQUENCE [LARGE SCALE GENOMIC DNA]</scope>
    <source>
        <strain evidence="4">EB</strain>
    </source>
</reference>
<evidence type="ECO:0000256" key="1">
    <source>
        <dbReference type="ARBA" id="ARBA00010884"/>
    </source>
</evidence>
<dbReference type="PANTHER" id="PTHR10794">
    <property type="entry name" value="ABHYDROLASE DOMAIN-CONTAINING PROTEIN"/>
    <property type="match status" value="1"/>
</dbReference>
<feature type="domain" description="AB hydrolase-1" evidence="3">
    <location>
        <begin position="58"/>
        <end position="295"/>
    </location>
</feature>
<dbReference type="GO" id="GO:0034338">
    <property type="term" value="F:short-chain carboxylesterase activity"/>
    <property type="evidence" value="ECO:0007669"/>
    <property type="project" value="TreeGrafter"/>
</dbReference>
<proteinExistence type="inferred from homology"/>
<feature type="active site" description="Charge relay system" evidence="2">
    <location>
        <position position="263"/>
    </location>
</feature>
<dbReference type="InterPro" id="IPR050960">
    <property type="entry name" value="AB_hydrolase_4_sf"/>
</dbReference>
<dbReference type="AlphaFoldDB" id="A0A7T0BYV0"/>
<dbReference type="PIRSF" id="PIRSF005211">
    <property type="entry name" value="Ab_hydro_YheT"/>
    <property type="match status" value="1"/>
</dbReference>
<keyword evidence="4" id="KW-0378">Hydrolase</keyword>
<dbReference type="SUPFAM" id="SSF53474">
    <property type="entry name" value="alpha/beta-Hydrolases"/>
    <property type="match status" value="1"/>
</dbReference>